<dbReference type="SUPFAM" id="SSF55811">
    <property type="entry name" value="Nudix"/>
    <property type="match status" value="1"/>
</dbReference>
<feature type="domain" description="DUF4743" evidence="1">
    <location>
        <begin position="18"/>
        <end position="140"/>
    </location>
</feature>
<dbReference type="PANTHER" id="PTHR13622:SF8">
    <property type="entry name" value="THIAMIN PYROPHOSPHOKINASE 1"/>
    <property type="match status" value="1"/>
</dbReference>
<evidence type="ECO:0000259" key="1">
    <source>
        <dbReference type="Pfam" id="PF15916"/>
    </source>
</evidence>
<dbReference type="PANTHER" id="PTHR13622">
    <property type="entry name" value="THIAMIN PYROPHOSPHOKINASE"/>
    <property type="match status" value="1"/>
</dbReference>
<dbReference type="InterPro" id="IPR015797">
    <property type="entry name" value="NUDIX_hydrolase-like_dom_sf"/>
</dbReference>
<dbReference type="AlphaFoldDB" id="A0A7S4K4A5"/>
<name>A0A7S4K4A5_9STRA</name>
<dbReference type="InterPro" id="IPR031804">
    <property type="entry name" value="DUF4743"/>
</dbReference>
<proteinExistence type="predicted"/>
<reference evidence="2" key="1">
    <citation type="submission" date="2021-01" db="EMBL/GenBank/DDBJ databases">
        <authorList>
            <person name="Corre E."/>
            <person name="Pelletier E."/>
            <person name="Niang G."/>
            <person name="Scheremetjew M."/>
            <person name="Finn R."/>
            <person name="Kale V."/>
            <person name="Holt S."/>
            <person name="Cochrane G."/>
            <person name="Meng A."/>
            <person name="Brown T."/>
            <person name="Cohen L."/>
        </authorList>
    </citation>
    <scope>NUCLEOTIDE SEQUENCE</scope>
    <source>
        <strain evidence="2">Isolate 1302-5</strain>
    </source>
</reference>
<dbReference type="EMBL" id="HBKQ01056913">
    <property type="protein sequence ID" value="CAE2283354.1"/>
    <property type="molecule type" value="Transcribed_RNA"/>
</dbReference>
<accession>A0A7S4K4A5</accession>
<organism evidence="2">
    <name type="scientific">Odontella aurita</name>
    <dbReference type="NCBI Taxonomy" id="265563"/>
    <lineage>
        <taxon>Eukaryota</taxon>
        <taxon>Sar</taxon>
        <taxon>Stramenopiles</taxon>
        <taxon>Ochrophyta</taxon>
        <taxon>Bacillariophyta</taxon>
        <taxon>Mediophyceae</taxon>
        <taxon>Biddulphiophycidae</taxon>
        <taxon>Eupodiscales</taxon>
        <taxon>Odontellaceae</taxon>
        <taxon>Odontella</taxon>
    </lineage>
</organism>
<dbReference type="CDD" id="cd03676">
    <property type="entry name" value="NUDIX_Tnr3_like"/>
    <property type="match status" value="1"/>
</dbReference>
<dbReference type="GO" id="GO:0044715">
    <property type="term" value="F:8-oxo-dGDP phosphatase activity"/>
    <property type="evidence" value="ECO:0007669"/>
    <property type="project" value="TreeGrafter"/>
</dbReference>
<gene>
    <name evidence="2" type="ORF">OAUR00152_LOCUS38916</name>
</gene>
<protein>
    <recommendedName>
        <fullName evidence="1">DUF4743 domain-containing protein</fullName>
    </recommendedName>
</protein>
<sequence>MNIYAYSRAEATPLTLLERIQSLDATRHVSSYVAFVISGHCVGQIHRRLIPLLLSINGDGRIPLFSRIQGRCGAEAITLDDDLSTNEERTRAMNIVTDDLIRNGIIKCRHGDRYGLYNEGSNVRELLCMVDRNAASCFGATSVGVHLLCYRKCCVRTDRQDSIQDCDAGSVSLWMAQRSESKSSFPLKWDPTVAGGQPTDLSFVENLVKEANEEAGIDDSLARRATAVSCLSQMTSKPNGTCMKQSLYHCWDLEVDENFLPYARDGEVTKFELWDSDKLEDEVRQGNNLRPAMRLVVVDFLIRHGIIKPDDEQNYATIQAAMHRERLILWSE</sequence>
<dbReference type="Pfam" id="PF15916">
    <property type="entry name" value="DUF4743"/>
    <property type="match status" value="1"/>
</dbReference>
<dbReference type="Gene3D" id="3.90.79.10">
    <property type="entry name" value="Nucleoside Triphosphate Pyrophosphohydrolase"/>
    <property type="match status" value="1"/>
</dbReference>
<evidence type="ECO:0000313" key="2">
    <source>
        <dbReference type="EMBL" id="CAE2283354.1"/>
    </source>
</evidence>